<dbReference type="AlphaFoldDB" id="A0A835LSS6"/>
<evidence type="ECO:0000256" key="8">
    <source>
        <dbReference type="RuleBase" id="RU004020"/>
    </source>
</evidence>
<dbReference type="InterPro" id="IPR036388">
    <property type="entry name" value="WH-like_DNA-bd_sf"/>
</dbReference>
<evidence type="ECO:0000259" key="10">
    <source>
        <dbReference type="PROSITE" id="PS00434"/>
    </source>
</evidence>
<dbReference type="OrthoDB" id="60033at2759"/>
<keyword evidence="3" id="KW-0805">Transcription regulation</keyword>
<dbReference type="PRINTS" id="PR00056">
    <property type="entry name" value="HSFDOMAIN"/>
</dbReference>
<evidence type="ECO:0000256" key="2">
    <source>
        <dbReference type="ARBA" id="ARBA00022553"/>
    </source>
</evidence>
<feature type="region of interest" description="Disordered" evidence="9">
    <location>
        <begin position="109"/>
        <end position="128"/>
    </location>
</feature>
<feature type="region of interest" description="Disordered" evidence="9">
    <location>
        <begin position="265"/>
        <end position="286"/>
    </location>
</feature>
<sequence length="479" mass="53846">MEASGQGSSGGGGGGGPAPFLLKTYDMVDDISTDEIVSWSANKNSFVVWNPPEFSRLLLPTFFKHNNFSSFIRQLNTYGFRKVDPEKWEFANEEFIKDQKHLLKNIHRRKPIHSHSHPQGSEDSERAALDDEIDKLSREKTSIQTNLWRVKQQKSKAKVQLEELEHKVQEMEQRQLGMMNYLARAVHNPTFVEHLVRMGSSSLYFSAINKKRRLPKDDYVQDLAETSFIDDNNTKSVSSHVFQQNFSNKLRLELSPAVMDTDFLSRSTQSSNDDGVSPQTRTTDEDHIDTNMRTEALLLVPETLELSDTGTSFSLRKNSLLSSQVRNNNLASTGDGDGHIPCHLNLTLASSSLQVTSSQYSTTAPQLNHDNVTIAELSSFADGKEGNIRDAGTNRNITDNDPTISSSQEVPTSKKGHPAAPGRVNDVFWEQFLTERPGSSETEEASSNFRGSQYGDQEERRAGDEKSWRNINDMEQLKL</sequence>
<dbReference type="SUPFAM" id="SSF46785">
    <property type="entry name" value="Winged helix' DNA-binding domain"/>
    <property type="match status" value="1"/>
</dbReference>
<proteinExistence type="inferred from homology"/>
<evidence type="ECO:0000256" key="4">
    <source>
        <dbReference type="ARBA" id="ARBA00023016"/>
    </source>
</evidence>
<feature type="compositionally biased region" description="Polar residues" evidence="9">
    <location>
        <begin position="393"/>
        <end position="411"/>
    </location>
</feature>
<keyword evidence="5" id="KW-0238">DNA-binding</keyword>
<feature type="compositionally biased region" description="Basic and acidic residues" evidence="9">
    <location>
        <begin position="457"/>
        <end position="468"/>
    </location>
</feature>
<keyword evidence="7" id="KW-0539">Nucleus</keyword>
<comment type="similarity">
    <text evidence="8">Belongs to the HSF family.</text>
</comment>
<keyword evidence="6" id="KW-0804">Transcription</keyword>
<dbReference type="PANTHER" id="PTHR10015">
    <property type="entry name" value="HEAT SHOCK TRANSCRIPTION FACTOR"/>
    <property type="match status" value="1"/>
</dbReference>
<keyword evidence="12" id="KW-1185">Reference proteome</keyword>
<feature type="region of interest" description="Disordered" evidence="9">
    <location>
        <begin position="385"/>
        <end position="479"/>
    </location>
</feature>
<dbReference type="InterPro" id="IPR036390">
    <property type="entry name" value="WH_DNA-bd_sf"/>
</dbReference>
<dbReference type="Gene3D" id="1.10.10.10">
    <property type="entry name" value="Winged helix-like DNA-binding domain superfamily/Winged helix DNA-binding domain"/>
    <property type="match status" value="1"/>
</dbReference>
<evidence type="ECO:0000256" key="5">
    <source>
        <dbReference type="ARBA" id="ARBA00023125"/>
    </source>
</evidence>
<dbReference type="Proteomes" id="UP000631114">
    <property type="component" value="Unassembled WGS sequence"/>
</dbReference>
<dbReference type="SMART" id="SM00415">
    <property type="entry name" value="HSF"/>
    <property type="match status" value="1"/>
</dbReference>
<keyword evidence="2" id="KW-0597">Phosphoprotein</keyword>
<feature type="compositionally biased region" description="Polar residues" evidence="9">
    <location>
        <begin position="437"/>
        <end position="455"/>
    </location>
</feature>
<dbReference type="Pfam" id="PF00447">
    <property type="entry name" value="HSF_DNA-bind"/>
    <property type="match status" value="1"/>
</dbReference>
<evidence type="ECO:0000313" key="12">
    <source>
        <dbReference type="Proteomes" id="UP000631114"/>
    </source>
</evidence>
<evidence type="ECO:0000256" key="6">
    <source>
        <dbReference type="ARBA" id="ARBA00023163"/>
    </source>
</evidence>
<dbReference type="GO" id="GO:0000978">
    <property type="term" value="F:RNA polymerase II cis-regulatory region sequence-specific DNA binding"/>
    <property type="evidence" value="ECO:0007669"/>
    <property type="project" value="TreeGrafter"/>
</dbReference>
<evidence type="ECO:0000256" key="9">
    <source>
        <dbReference type="SAM" id="MobiDB-lite"/>
    </source>
</evidence>
<dbReference type="PROSITE" id="PS00434">
    <property type="entry name" value="HSF_DOMAIN"/>
    <property type="match status" value="1"/>
</dbReference>
<dbReference type="EMBL" id="JADFTS010000005">
    <property type="protein sequence ID" value="KAF9606205.1"/>
    <property type="molecule type" value="Genomic_DNA"/>
</dbReference>
<dbReference type="FunFam" id="1.10.10.10:FF:000057">
    <property type="entry name" value="Heat shock transcription factor 1"/>
    <property type="match status" value="1"/>
</dbReference>
<evidence type="ECO:0000313" key="11">
    <source>
        <dbReference type="EMBL" id="KAF9606205.1"/>
    </source>
</evidence>
<dbReference type="GO" id="GO:0034605">
    <property type="term" value="P:cellular response to heat"/>
    <property type="evidence" value="ECO:0007669"/>
    <property type="project" value="TreeGrafter"/>
</dbReference>
<dbReference type="GO" id="GO:0003700">
    <property type="term" value="F:DNA-binding transcription factor activity"/>
    <property type="evidence" value="ECO:0007669"/>
    <property type="project" value="InterPro"/>
</dbReference>
<dbReference type="PANTHER" id="PTHR10015:SF377">
    <property type="entry name" value="HEAT STRESS TRANSCRIPTION FACTOR A-5"/>
    <property type="match status" value="1"/>
</dbReference>
<organism evidence="11 12">
    <name type="scientific">Coptis chinensis</name>
    <dbReference type="NCBI Taxonomy" id="261450"/>
    <lineage>
        <taxon>Eukaryota</taxon>
        <taxon>Viridiplantae</taxon>
        <taxon>Streptophyta</taxon>
        <taxon>Embryophyta</taxon>
        <taxon>Tracheophyta</taxon>
        <taxon>Spermatophyta</taxon>
        <taxon>Magnoliopsida</taxon>
        <taxon>Ranunculales</taxon>
        <taxon>Ranunculaceae</taxon>
        <taxon>Coptidoideae</taxon>
        <taxon>Coptis</taxon>
    </lineage>
</organism>
<dbReference type="GO" id="GO:0006357">
    <property type="term" value="P:regulation of transcription by RNA polymerase II"/>
    <property type="evidence" value="ECO:0007669"/>
    <property type="project" value="TreeGrafter"/>
</dbReference>
<evidence type="ECO:0000256" key="1">
    <source>
        <dbReference type="ARBA" id="ARBA00004123"/>
    </source>
</evidence>
<comment type="caution">
    <text evidence="11">The sequence shown here is derived from an EMBL/GenBank/DDBJ whole genome shotgun (WGS) entry which is preliminary data.</text>
</comment>
<evidence type="ECO:0000256" key="3">
    <source>
        <dbReference type="ARBA" id="ARBA00023015"/>
    </source>
</evidence>
<accession>A0A835LSS6</accession>
<gene>
    <name evidence="11" type="ORF">IFM89_023660</name>
</gene>
<comment type="subcellular location">
    <subcellularLocation>
        <location evidence="1">Nucleus</location>
    </subcellularLocation>
</comment>
<reference evidence="11 12" key="1">
    <citation type="submission" date="2020-10" db="EMBL/GenBank/DDBJ databases">
        <title>The Coptis chinensis genome and diversification of protoberbering-type alkaloids.</title>
        <authorList>
            <person name="Wang B."/>
            <person name="Shu S."/>
            <person name="Song C."/>
            <person name="Liu Y."/>
        </authorList>
    </citation>
    <scope>NUCLEOTIDE SEQUENCE [LARGE SCALE GENOMIC DNA]</scope>
    <source>
        <strain evidence="11">HL-2020</strain>
        <tissue evidence="11">Leaf</tissue>
    </source>
</reference>
<dbReference type="InterPro" id="IPR000232">
    <property type="entry name" value="HSF_DNA-bd"/>
</dbReference>
<name>A0A835LSS6_9MAGN</name>
<dbReference type="GO" id="GO:0005634">
    <property type="term" value="C:nucleus"/>
    <property type="evidence" value="ECO:0007669"/>
    <property type="project" value="UniProtKB-SubCell"/>
</dbReference>
<keyword evidence="4" id="KW-0346">Stress response</keyword>
<evidence type="ECO:0000256" key="7">
    <source>
        <dbReference type="ARBA" id="ARBA00023242"/>
    </source>
</evidence>
<protein>
    <recommendedName>
        <fullName evidence="10">HSF-type DNA-binding domain-containing protein</fullName>
    </recommendedName>
</protein>
<feature type="domain" description="HSF-type DNA-binding" evidence="10">
    <location>
        <begin position="59"/>
        <end position="83"/>
    </location>
</feature>
<feature type="compositionally biased region" description="Polar residues" evidence="9">
    <location>
        <begin position="265"/>
        <end position="281"/>
    </location>
</feature>